<feature type="non-terminal residue" evidence="12">
    <location>
        <position position="124"/>
    </location>
</feature>
<dbReference type="EMBL" id="VUJU01002063">
    <property type="protein sequence ID" value="KAF0762714.1"/>
    <property type="molecule type" value="Genomic_DNA"/>
</dbReference>
<evidence type="ECO:0000256" key="5">
    <source>
        <dbReference type="ARBA" id="ARBA00022989"/>
    </source>
</evidence>
<feature type="transmembrane region" description="Helical" evidence="10">
    <location>
        <begin position="97"/>
        <end position="119"/>
    </location>
</feature>
<keyword evidence="6" id="KW-0297">G-protein coupled receptor</keyword>
<evidence type="ECO:0000256" key="10">
    <source>
        <dbReference type="SAM" id="Phobius"/>
    </source>
</evidence>
<evidence type="ECO:0000313" key="12">
    <source>
        <dbReference type="EMBL" id="KAF0762714.1"/>
    </source>
</evidence>
<dbReference type="PANTHER" id="PTHR46925">
    <property type="entry name" value="G-PROTEIN COUPLED RECEPTOR TKR-1-RELATED"/>
    <property type="match status" value="1"/>
</dbReference>
<feature type="transmembrane region" description="Helical" evidence="10">
    <location>
        <begin position="6"/>
        <end position="30"/>
    </location>
</feature>
<keyword evidence="7 10" id="KW-0472">Membrane</keyword>
<keyword evidence="13" id="KW-1185">Reference proteome</keyword>
<accession>A0A6G0YX63</accession>
<dbReference type="Pfam" id="PF00001">
    <property type="entry name" value="7tm_1"/>
    <property type="match status" value="1"/>
</dbReference>
<dbReference type="InterPro" id="IPR000276">
    <property type="entry name" value="GPCR_Rhodpsn"/>
</dbReference>
<evidence type="ECO:0000256" key="4">
    <source>
        <dbReference type="ARBA" id="ARBA00022692"/>
    </source>
</evidence>
<dbReference type="GO" id="GO:0004995">
    <property type="term" value="F:tachykinin receptor activity"/>
    <property type="evidence" value="ECO:0007669"/>
    <property type="project" value="InterPro"/>
</dbReference>
<dbReference type="GO" id="GO:0005886">
    <property type="term" value="C:plasma membrane"/>
    <property type="evidence" value="ECO:0007669"/>
    <property type="project" value="UniProtKB-SubCell"/>
</dbReference>
<dbReference type="PANTHER" id="PTHR46925:SF2">
    <property type="entry name" value="G-PROTEIN COUPLED RECEPTOR TKR-1-RELATED"/>
    <property type="match status" value="1"/>
</dbReference>
<evidence type="ECO:0000256" key="7">
    <source>
        <dbReference type="ARBA" id="ARBA00023136"/>
    </source>
</evidence>
<keyword evidence="9" id="KW-0807">Transducer</keyword>
<evidence type="ECO:0000256" key="1">
    <source>
        <dbReference type="ARBA" id="ARBA00004651"/>
    </source>
</evidence>
<comment type="subcellular location">
    <subcellularLocation>
        <location evidence="1">Cell membrane</location>
        <topology evidence="1">Multi-pass membrane protein</topology>
    </subcellularLocation>
</comment>
<feature type="domain" description="G-protein coupled receptors family 1 profile" evidence="11">
    <location>
        <begin position="1"/>
        <end position="116"/>
    </location>
</feature>
<dbReference type="AlphaFoldDB" id="A0A6G0YX63"/>
<evidence type="ECO:0000259" key="11">
    <source>
        <dbReference type="PROSITE" id="PS50262"/>
    </source>
</evidence>
<organism evidence="12 13">
    <name type="scientific">Aphis craccivora</name>
    <name type="common">Cowpea aphid</name>
    <dbReference type="NCBI Taxonomy" id="307492"/>
    <lineage>
        <taxon>Eukaryota</taxon>
        <taxon>Metazoa</taxon>
        <taxon>Ecdysozoa</taxon>
        <taxon>Arthropoda</taxon>
        <taxon>Hexapoda</taxon>
        <taxon>Insecta</taxon>
        <taxon>Pterygota</taxon>
        <taxon>Neoptera</taxon>
        <taxon>Paraneoptera</taxon>
        <taxon>Hemiptera</taxon>
        <taxon>Sternorrhyncha</taxon>
        <taxon>Aphidomorpha</taxon>
        <taxon>Aphidoidea</taxon>
        <taxon>Aphididae</taxon>
        <taxon>Aphidini</taxon>
        <taxon>Aphis</taxon>
        <taxon>Aphis</taxon>
    </lineage>
</organism>
<evidence type="ECO:0000256" key="3">
    <source>
        <dbReference type="ARBA" id="ARBA00022475"/>
    </source>
</evidence>
<evidence type="ECO:0000313" key="13">
    <source>
        <dbReference type="Proteomes" id="UP000478052"/>
    </source>
</evidence>
<proteinExistence type="inferred from homology"/>
<gene>
    <name evidence="12" type="ORF">FWK35_00021742</name>
</gene>
<comment type="similarity">
    <text evidence="2">Belongs to the G-protein coupled receptor 1 family.</text>
</comment>
<dbReference type="InterPro" id="IPR001681">
    <property type="entry name" value="Neurokn_rcpt"/>
</dbReference>
<keyword evidence="3" id="KW-1003">Cell membrane</keyword>
<dbReference type="PRINTS" id="PR00237">
    <property type="entry name" value="GPCRRHODOPSN"/>
</dbReference>
<dbReference type="InterPro" id="IPR017452">
    <property type="entry name" value="GPCR_Rhodpsn_7TM"/>
</dbReference>
<dbReference type="Gene3D" id="1.20.1070.10">
    <property type="entry name" value="Rhodopsin 7-helix transmembrane proteins"/>
    <property type="match status" value="1"/>
</dbReference>
<reference evidence="12 13" key="1">
    <citation type="submission" date="2019-08" db="EMBL/GenBank/DDBJ databases">
        <title>Whole genome of Aphis craccivora.</title>
        <authorList>
            <person name="Voronova N.V."/>
            <person name="Shulinski R.S."/>
            <person name="Bandarenka Y.V."/>
            <person name="Zhorov D.G."/>
            <person name="Warner D."/>
        </authorList>
    </citation>
    <scope>NUCLEOTIDE SEQUENCE [LARGE SCALE GENOMIC DNA]</scope>
    <source>
        <strain evidence="12">180601</strain>
        <tissue evidence="12">Whole Body</tissue>
    </source>
</reference>
<keyword evidence="5 10" id="KW-1133">Transmembrane helix</keyword>
<protein>
    <submittedName>
        <fullName evidence="12">Tachykinin-like peptides receptor 99D</fullName>
    </submittedName>
</protein>
<sequence>MHFIYFYNVSFMIITYFIPIGLMGFTYAMIGHELWGSQSIGECTQRQLEHIKSKRRVVKMMIVVVTIFAICWLPYHIYFIVTSHMPELTTSPYIQDIYLAFYWLAMSNSMHNPIVYCWMNSRYL</sequence>
<keyword evidence="4 10" id="KW-0812">Transmembrane</keyword>
<dbReference type="OrthoDB" id="5981855at2759"/>
<keyword evidence="8 12" id="KW-0675">Receptor</keyword>
<dbReference type="PROSITE" id="PS50262">
    <property type="entry name" value="G_PROTEIN_RECEP_F1_2"/>
    <property type="match status" value="1"/>
</dbReference>
<dbReference type="SUPFAM" id="SSF81321">
    <property type="entry name" value="Family A G protein-coupled receptor-like"/>
    <property type="match status" value="1"/>
</dbReference>
<evidence type="ECO:0000256" key="9">
    <source>
        <dbReference type="ARBA" id="ARBA00023224"/>
    </source>
</evidence>
<comment type="caution">
    <text evidence="12">The sequence shown here is derived from an EMBL/GenBank/DDBJ whole genome shotgun (WGS) entry which is preliminary data.</text>
</comment>
<feature type="transmembrane region" description="Helical" evidence="10">
    <location>
        <begin position="57"/>
        <end position="77"/>
    </location>
</feature>
<evidence type="ECO:0000256" key="2">
    <source>
        <dbReference type="ARBA" id="ARBA00010663"/>
    </source>
</evidence>
<evidence type="ECO:0000256" key="8">
    <source>
        <dbReference type="ARBA" id="ARBA00023170"/>
    </source>
</evidence>
<dbReference type="Proteomes" id="UP000478052">
    <property type="component" value="Unassembled WGS sequence"/>
</dbReference>
<name>A0A6G0YX63_APHCR</name>
<evidence type="ECO:0000256" key="6">
    <source>
        <dbReference type="ARBA" id="ARBA00023040"/>
    </source>
</evidence>